<name>A0A0U5C6K7_ASPCI</name>
<proteinExistence type="predicted"/>
<evidence type="ECO:0000313" key="3">
    <source>
        <dbReference type="Proteomes" id="UP000054771"/>
    </source>
</evidence>
<dbReference type="AlphaFoldDB" id="A0A0U5C6K7"/>
<dbReference type="OMA" id="IGAIYEP"/>
<dbReference type="EMBL" id="CDMC01000004">
    <property type="protein sequence ID" value="CEL03961.1"/>
    <property type="molecule type" value="Genomic_DNA"/>
</dbReference>
<evidence type="ECO:0000259" key="1">
    <source>
        <dbReference type="PROSITE" id="PS50181"/>
    </source>
</evidence>
<dbReference type="STRING" id="454130.A0A0U5C6K7"/>
<feature type="domain" description="F-box" evidence="1">
    <location>
        <begin position="213"/>
        <end position="261"/>
    </location>
</feature>
<protein>
    <recommendedName>
        <fullName evidence="1">F-box domain-containing protein</fullName>
    </recommendedName>
</protein>
<dbReference type="InterPro" id="IPR056021">
    <property type="entry name" value="DUF7600"/>
</dbReference>
<dbReference type="SUPFAM" id="SSF81383">
    <property type="entry name" value="F-box domain"/>
    <property type="match status" value="1"/>
</dbReference>
<dbReference type="InterPro" id="IPR036047">
    <property type="entry name" value="F-box-like_dom_sf"/>
</dbReference>
<organism evidence="2 3">
    <name type="scientific">Aspergillus calidoustus</name>
    <dbReference type="NCBI Taxonomy" id="454130"/>
    <lineage>
        <taxon>Eukaryota</taxon>
        <taxon>Fungi</taxon>
        <taxon>Dikarya</taxon>
        <taxon>Ascomycota</taxon>
        <taxon>Pezizomycotina</taxon>
        <taxon>Eurotiomycetes</taxon>
        <taxon>Eurotiomycetidae</taxon>
        <taxon>Eurotiales</taxon>
        <taxon>Aspergillaceae</taxon>
        <taxon>Aspergillus</taxon>
        <taxon>Aspergillus subgen. Nidulantes</taxon>
    </lineage>
</organism>
<evidence type="ECO:0000313" key="2">
    <source>
        <dbReference type="EMBL" id="CEL03961.1"/>
    </source>
</evidence>
<reference evidence="3" key="1">
    <citation type="journal article" date="2016" name="Genome Announc.">
        <title>Draft genome sequences of fungus Aspergillus calidoustus.</title>
        <authorList>
            <person name="Horn F."/>
            <person name="Linde J."/>
            <person name="Mattern D.J."/>
            <person name="Walther G."/>
            <person name="Guthke R."/>
            <person name="Scherlach K."/>
            <person name="Martin K."/>
            <person name="Brakhage A.A."/>
            <person name="Petzke L."/>
            <person name="Valiante V."/>
        </authorList>
    </citation>
    <scope>NUCLEOTIDE SEQUENCE [LARGE SCALE GENOMIC DNA]</scope>
    <source>
        <strain evidence="3">SF006504</strain>
    </source>
</reference>
<dbReference type="InterPro" id="IPR001810">
    <property type="entry name" value="F-box_dom"/>
</dbReference>
<dbReference type="PROSITE" id="PS50181">
    <property type="entry name" value="FBOX"/>
    <property type="match status" value="1"/>
</dbReference>
<dbReference type="Proteomes" id="UP000054771">
    <property type="component" value="Unassembled WGS sequence"/>
</dbReference>
<dbReference type="Pfam" id="PF24539">
    <property type="entry name" value="DUF7600"/>
    <property type="match status" value="1"/>
</dbReference>
<gene>
    <name evidence="2" type="ORF">ASPCAL05096</name>
</gene>
<keyword evidence="3" id="KW-1185">Reference proteome</keyword>
<sequence>MKRTGHGRDPLSPTHSCPLCGVPLYPDALSGDHIPPRAPFNAPPAPWPTDRRPWSTEVRALVAQDVERGNIFLAGVGVATVHLCVKVPLKKSQSYRDDPPLERLYLNELPYHPGPVVIAFHDACWRILLNQLKGSVAEGDIIALVFHQLHEANRTWQQPDLGLDYGQTFETREAAERADPFEIRSLEEIERAVPSTLTWLTKDHEEWTAAQTSDPFHKLSTEVLHEVLSYLSVNQLSSVRLASQRLLSATKSLPQSYWRRQFALGHPGDFLAADLRVARDWRRLYFGVQFLLREGCPTLANRHRIRNVIEPIAATVQVASMLPDQPYGILVRPLDPQNIPYRPKEFQLDGALLHDLPPFVQPVRSLIAERAGEDFRILFHRVLVFNSAFHSQGGRLGVTLVQIGTRRYISGVKLFTPEEDDTNAQQIGFPMPMEASMHIPSNSSLQAVEVAFRPEGLMGVRFIFKNSANSPWFGQHSGEGITRGILDVPVGQAHCSLLLGFDRFKIVSLGFNLFSNSPPPEDHPAHLEAPEALDIQNYLWTPHPPLHEDTTFGPILPAMYDKGFGPLNGPLCNIDFGGPGGHLLSKLTRMVFYMESMARPFSGVECQYLDQTTRRFGTTTKGAACEISFLIDGPAGERISHVNLLVSPRIGMAGLQLSTNHRRSAFFGTIQSRLESGAISLPEIPDGEVITGFVASRPPVRLRSHRHPEPTTVPERARHYTTEQHPLQTLPIPLEEEAQLKSRIRSFVSGRIDYTYHTHAPLAALKMITASIGIPGRSRSEKAICGMKLEYHDNTPTVILGQWFQEHTAYDVLTGETVRSLVVYYRHSTEEKKLNGVYKPTRKTTVEGIRIETSTSRGLIFTAPGADLASLEERQAHFWQPHAAEEHGVHDPATLAWELNADTDALRATCPSCTPETTRYRPSPELLASTSRPRVIQGMNF</sequence>
<dbReference type="OrthoDB" id="5273847at2759"/>
<accession>A0A0U5C6K7</accession>